<dbReference type="InterPro" id="IPR027417">
    <property type="entry name" value="P-loop_NTPase"/>
</dbReference>
<evidence type="ECO:0000313" key="4">
    <source>
        <dbReference type="EMBL" id="RMJ12388.1"/>
    </source>
</evidence>
<dbReference type="SUPFAM" id="SSF52540">
    <property type="entry name" value="P-loop containing nucleoside triphosphate hydrolases"/>
    <property type="match status" value="1"/>
</dbReference>
<dbReference type="Gene3D" id="3.40.1090.10">
    <property type="entry name" value="Cytosolic phospholipase A2 catalytic domain"/>
    <property type="match status" value="1"/>
</dbReference>
<accession>A0A3M2S4D2</accession>
<dbReference type="InterPro" id="IPR016035">
    <property type="entry name" value="Acyl_Trfase/lysoPLipase"/>
</dbReference>
<evidence type="ECO:0000259" key="3">
    <source>
        <dbReference type="PROSITE" id="PS51635"/>
    </source>
</evidence>
<name>A0A3M2S4D2_9HYPO</name>
<dbReference type="InterPro" id="IPR019734">
    <property type="entry name" value="TPR_rpt"/>
</dbReference>
<keyword evidence="1 2" id="KW-0443">Lipid metabolism</keyword>
<dbReference type="InterPro" id="IPR011990">
    <property type="entry name" value="TPR-like_helical_dom_sf"/>
</dbReference>
<protein>
    <recommendedName>
        <fullName evidence="3">PNPLA domain-containing protein</fullName>
    </recommendedName>
</protein>
<dbReference type="SUPFAM" id="SSF48452">
    <property type="entry name" value="TPR-like"/>
    <property type="match status" value="2"/>
</dbReference>
<dbReference type="GO" id="GO:0043531">
    <property type="term" value="F:ADP binding"/>
    <property type="evidence" value="ECO:0007669"/>
    <property type="project" value="InterPro"/>
</dbReference>
<dbReference type="Pfam" id="PF13374">
    <property type="entry name" value="TPR_10"/>
    <property type="match status" value="1"/>
</dbReference>
<proteinExistence type="predicted"/>
<dbReference type="OrthoDB" id="1658288at2759"/>
<dbReference type="Pfam" id="PF01734">
    <property type="entry name" value="Patatin"/>
    <property type="match status" value="1"/>
</dbReference>
<dbReference type="PANTHER" id="PTHR46082">
    <property type="entry name" value="ATP/GTP-BINDING PROTEIN-RELATED"/>
    <property type="match status" value="1"/>
</dbReference>
<dbReference type="PANTHER" id="PTHR46082:SF11">
    <property type="entry name" value="AAA+ ATPASE DOMAIN-CONTAINING PROTEIN-RELATED"/>
    <property type="match status" value="1"/>
</dbReference>
<dbReference type="InterPro" id="IPR002182">
    <property type="entry name" value="NB-ARC"/>
</dbReference>
<dbReference type="Proteomes" id="UP000277212">
    <property type="component" value="Unassembled WGS sequence"/>
</dbReference>
<sequence>MAEIQPISTDERPPSLDEDGLCLLSLDGGGVRGLSSLYVLKRIMDQVNAGRDAHVPPRKPCQVFDLIAGTSTGGLIAIMLGRLEMDVDECIAAYNHLIEHIFSEKARAHRFRFSLRGQTQARFDSTRLEDAIKQTITSKGLSPSDFLENGTDQGCKTFVCAASKSPRSTFRLRSYKPLEKSSVSATICEAALATSAASTFFDSVSIGNMEFVDGALGANNPVDEVEGEATEIWCPNTGNLQPLVKCFISIGTGVPSTDAIGDRVDKFLSTLAKMATETEDTAEKFVRRWRQHYREGRYFRFNVDQGLQTVGMKEYKAKGTIEGVTNRYLDSQAQRSPIQRCVANLKLKKRRADHNLESTIRGIKTQKHPCQAPSLCRTLEPSTRPSFQESRSPCHSIPFLRNQNFVGRQEVIEEFKNRFFREDHCQRVALVGLGGVGKTQVALQFAHWVCANKPDCSVFWVSALSLNSFEQSYIEIATTLGLLDQDKSQDTKAAVRRFLSSKDAGPWVLIIDNADDQDMVLGSLGVPDGIDQNLPESVDGRIMFTTRSREVATSVAGGEVIELHEMDLETASLFLDRSLVNKRLLNDPETVHELLEELNYLPLAITQAAAYLNAQDQVSIRRYLQLLHGTEKEAVSLMTREFYDRTRQKGSRNAVATTWIVSFEDICSRDQGAAQLLGFISQIEPKAIPRWMLPNAQSPNHPGVSEDSIGLLCSFSFLAARDEGDMFDMHSLVHLATRIWAQRVEILRERKQRAIDHLTTVCPPQEWRELPLRRALLPHALKTLSESQDVQIDGLFKLYRQVGKTLHMDGRYSEAVVCLEKSHVWAVGNLPETDRERFKTQRYLARAHLNLGQPENAIGLLEDLLASLEHVAERDNGDLLTAKYYLARAYKQSCQVQRSIEILEELVTIYEEIPDGLGLKWQANHISTLVMLASAYPMVDQFDKAIWTIKKAQGIEERILTVDHPDRLDTTWNLAAIYHQAGQTTKAIELLEKTLPSMERIMGSHHPHTWRVATALGSAYISEEQYGKAIPLLEQVIDGMRRHYDTDTVDFLTTTVHLAVAYREQGNLDKALALFEHVFAVRQERLGRDHDDTIWTEGGLAIAYHRNKQYEKAVPLYEHALAVQRSRLGEEKVWDLSWDLADAYFHLDQAHKAAPLFRRVLEIKRTLYGENDSDIVTLERWLQACNLAMEKEETHGND</sequence>
<feature type="short sequence motif" description="GXSXG" evidence="2">
    <location>
        <begin position="69"/>
        <end position="73"/>
    </location>
</feature>
<feature type="domain" description="PNPLA" evidence="3">
    <location>
        <begin position="24"/>
        <end position="226"/>
    </location>
</feature>
<dbReference type="GO" id="GO:0016042">
    <property type="term" value="P:lipid catabolic process"/>
    <property type="evidence" value="ECO:0007669"/>
    <property type="project" value="UniProtKB-UniRule"/>
</dbReference>
<dbReference type="GO" id="GO:0016787">
    <property type="term" value="F:hydrolase activity"/>
    <property type="evidence" value="ECO:0007669"/>
    <property type="project" value="UniProtKB-UniRule"/>
</dbReference>
<gene>
    <name evidence="4" type="ORF">CDV36_007926</name>
</gene>
<feature type="active site" description="Nucleophile" evidence="2">
    <location>
        <position position="71"/>
    </location>
</feature>
<evidence type="ECO:0000313" key="5">
    <source>
        <dbReference type="Proteomes" id="UP000277212"/>
    </source>
</evidence>
<keyword evidence="5" id="KW-1185">Reference proteome</keyword>
<keyword evidence="2" id="KW-0442">Lipid degradation</keyword>
<feature type="short sequence motif" description="GXGXXG" evidence="2">
    <location>
        <begin position="28"/>
        <end position="33"/>
    </location>
</feature>
<evidence type="ECO:0000256" key="1">
    <source>
        <dbReference type="ARBA" id="ARBA00023098"/>
    </source>
</evidence>
<dbReference type="SUPFAM" id="SSF52151">
    <property type="entry name" value="FabD/lysophospholipase-like"/>
    <property type="match status" value="1"/>
</dbReference>
<dbReference type="Pfam" id="PF13424">
    <property type="entry name" value="TPR_12"/>
    <property type="match status" value="2"/>
</dbReference>
<evidence type="ECO:0000256" key="2">
    <source>
        <dbReference type="PROSITE-ProRule" id="PRU01161"/>
    </source>
</evidence>
<feature type="active site" description="Proton acceptor" evidence="2">
    <location>
        <position position="213"/>
    </location>
</feature>
<dbReference type="Pfam" id="PF00931">
    <property type="entry name" value="NB-ARC"/>
    <property type="match status" value="1"/>
</dbReference>
<dbReference type="AlphaFoldDB" id="A0A3M2S4D2"/>
<dbReference type="GO" id="GO:0046486">
    <property type="term" value="P:glycerolipid metabolic process"/>
    <property type="evidence" value="ECO:0007669"/>
    <property type="project" value="UniProtKB-ARBA"/>
</dbReference>
<dbReference type="STRING" id="2010991.A0A3M2S4D2"/>
<organism evidence="4 5">
    <name type="scientific">Fusarium kuroshium</name>
    <dbReference type="NCBI Taxonomy" id="2010991"/>
    <lineage>
        <taxon>Eukaryota</taxon>
        <taxon>Fungi</taxon>
        <taxon>Dikarya</taxon>
        <taxon>Ascomycota</taxon>
        <taxon>Pezizomycotina</taxon>
        <taxon>Sordariomycetes</taxon>
        <taxon>Hypocreomycetidae</taxon>
        <taxon>Hypocreales</taxon>
        <taxon>Nectriaceae</taxon>
        <taxon>Fusarium</taxon>
        <taxon>Fusarium solani species complex</taxon>
    </lineage>
</organism>
<dbReference type="CDD" id="cd07216">
    <property type="entry name" value="Pat17_PNPLA8_PNPLA9_like3"/>
    <property type="match status" value="1"/>
</dbReference>
<dbReference type="Gene3D" id="1.25.40.10">
    <property type="entry name" value="Tetratricopeptide repeat domain"/>
    <property type="match status" value="3"/>
</dbReference>
<dbReference type="InterPro" id="IPR002641">
    <property type="entry name" value="PNPLA_dom"/>
</dbReference>
<dbReference type="InterPro" id="IPR053137">
    <property type="entry name" value="NLR-like"/>
</dbReference>
<dbReference type="Gene3D" id="3.40.50.300">
    <property type="entry name" value="P-loop containing nucleotide triphosphate hydrolases"/>
    <property type="match status" value="1"/>
</dbReference>
<feature type="short sequence motif" description="DGA/G" evidence="2">
    <location>
        <begin position="213"/>
        <end position="215"/>
    </location>
</feature>
<dbReference type="SMART" id="SM00028">
    <property type="entry name" value="TPR"/>
    <property type="match status" value="8"/>
</dbReference>
<comment type="caution">
    <text evidence="4">The sequence shown here is derived from an EMBL/GenBank/DDBJ whole genome shotgun (WGS) entry which is preliminary data.</text>
</comment>
<dbReference type="EMBL" id="NKUJ01000137">
    <property type="protein sequence ID" value="RMJ12388.1"/>
    <property type="molecule type" value="Genomic_DNA"/>
</dbReference>
<reference evidence="4 5" key="1">
    <citation type="submission" date="2017-06" db="EMBL/GenBank/DDBJ databases">
        <title>Comparative genomic analysis of Ambrosia Fusariam Clade fungi.</title>
        <authorList>
            <person name="Stajich J.E."/>
            <person name="Carrillo J."/>
            <person name="Kijimoto T."/>
            <person name="Eskalen A."/>
            <person name="O'Donnell K."/>
            <person name="Kasson M."/>
        </authorList>
    </citation>
    <scope>NUCLEOTIDE SEQUENCE [LARGE SCALE GENOMIC DNA]</scope>
    <source>
        <strain evidence="4">UCR3666</strain>
    </source>
</reference>
<dbReference type="PROSITE" id="PS51635">
    <property type="entry name" value="PNPLA"/>
    <property type="match status" value="1"/>
</dbReference>
<keyword evidence="2" id="KW-0378">Hydrolase</keyword>